<protein>
    <recommendedName>
        <fullName evidence="5">Transport permease protein</fullName>
    </recommendedName>
</protein>
<dbReference type="EMBL" id="BMLX01000006">
    <property type="protein sequence ID" value="GGP23553.1"/>
    <property type="molecule type" value="Genomic_DNA"/>
</dbReference>
<dbReference type="InterPro" id="IPR047817">
    <property type="entry name" value="ABC2_TM_bact-type"/>
</dbReference>
<dbReference type="InterPro" id="IPR000412">
    <property type="entry name" value="ABC_2_transport"/>
</dbReference>
<comment type="similarity">
    <text evidence="5">Belongs to the ABC-2 integral membrane protein family.</text>
</comment>
<evidence type="ECO:0000256" key="1">
    <source>
        <dbReference type="ARBA" id="ARBA00004141"/>
    </source>
</evidence>
<comment type="caution">
    <text evidence="7">The sequence shown here is derived from an EMBL/GenBank/DDBJ whole genome shotgun (WGS) entry which is preliminary data.</text>
</comment>
<comment type="subcellular location">
    <subcellularLocation>
        <location evidence="5">Cell inner membrane</location>
        <topology evidence="5">Multi-pass membrane protein</topology>
    </subcellularLocation>
    <subcellularLocation>
        <location evidence="1">Membrane</location>
        <topology evidence="1">Multi-pass membrane protein</topology>
    </subcellularLocation>
</comment>
<keyword evidence="3 5" id="KW-1133">Transmembrane helix</keyword>
<evidence type="ECO:0000256" key="2">
    <source>
        <dbReference type="ARBA" id="ARBA00022692"/>
    </source>
</evidence>
<evidence type="ECO:0000313" key="7">
    <source>
        <dbReference type="EMBL" id="GGP23553.1"/>
    </source>
</evidence>
<dbReference type="InterPro" id="IPR013525">
    <property type="entry name" value="ABC2_TM"/>
</dbReference>
<accession>A0ABQ2PDY2</accession>
<feature type="domain" description="ABC transmembrane type-2" evidence="6">
    <location>
        <begin position="26"/>
        <end position="255"/>
    </location>
</feature>
<dbReference type="PANTHER" id="PTHR43332:SF1">
    <property type="entry name" value="TRANSPORT PERMEASE PROTEIN"/>
    <property type="match status" value="1"/>
</dbReference>
<evidence type="ECO:0000256" key="3">
    <source>
        <dbReference type="ARBA" id="ARBA00022989"/>
    </source>
</evidence>
<evidence type="ECO:0000256" key="4">
    <source>
        <dbReference type="ARBA" id="ARBA00023136"/>
    </source>
</evidence>
<keyword evidence="2 5" id="KW-0812">Transmembrane</keyword>
<dbReference type="PROSITE" id="PS51012">
    <property type="entry name" value="ABC_TM2"/>
    <property type="match status" value="1"/>
</dbReference>
<gene>
    <name evidence="7" type="ORF">GCM10010970_35530</name>
</gene>
<dbReference type="Pfam" id="PF01061">
    <property type="entry name" value="ABC2_membrane"/>
    <property type="match status" value="1"/>
</dbReference>
<evidence type="ECO:0000313" key="8">
    <source>
        <dbReference type="Proteomes" id="UP000637267"/>
    </source>
</evidence>
<evidence type="ECO:0000256" key="5">
    <source>
        <dbReference type="RuleBase" id="RU361157"/>
    </source>
</evidence>
<dbReference type="PRINTS" id="PR00164">
    <property type="entry name" value="ABC2TRNSPORT"/>
</dbReference>
<dbReference type="PIRSF" id="PIRSF006648">
    <property type="entry name" value="DrrB"/>
    <property type="match status" value="1"/>
</dbReference>
<feature type="transmembrane region" description="Helical" evidence="5">
    <location>
        <begin position="27"/>
        <end position="50"/>
    </location>
</feature>
<dbReference type="InterPro" id="IPR052522">
    <property type="entry name" value="ABC-2_transport_permease"/>
</dbReference>
<organism evidence="7 8">
    <name type="scientific">Silvimonas iriomotensis</name>
    <dbReference type="NCBI Taxonomy" id="449662"/>
    <lineage>
        <taxon>Bacteria</taxon>
        <taxon>Pseudomonadati</taxon>
        <taxon>Pseudomonadota</taxon>
        <taxon>Betaproteobacteria</taxon>
        <taxon>Neisseriales</taxon>
        <taxon>Chitinibacteraceae</taxon>
        <taxon>Silvimonas</taxon>
    </lineage>
</organism>
<evidence type="ECO:0000259" key="6">
    <source>
        <dbReference type="PROSITE" id="PS51012"/>
    </source>
</evidence>
<keyword evidence="5" id="KW-1003">Cell membrane</keyword>
<feature type="transmembrane region" description="Helical" evidence="5">
    <location>
        <begin position="180"/>
        <end position="202"/>
    </location>
</feature>
<name>A0ABQ2PDY2_9NEIS</name>
<reference evidence="8" key="1">
    <citation type="journal article" date="2019" name="Int. J. Syst. Evol. Microbiol.">
        <title>The Global Catalogue of Microorganisms (GCM) 10K type strain sequencing project: providing services to taxonomists for standard genome sequencing and annotation.</title>
        <authorList>
            <consortium name="The Broad Institute Genomics Platform"/>
            <consortium name="The Broad Institute Genome Sequencing Center for Infectious Disease"/>
            <person name="Wu L."/>
            <person name="Ma J."/>
        </authorList>
    </citation>
    <scope>NUCLEOTIDE SEQUENCE [LARGE SCALE GENOMIC DNA]</scope>
    <source>
        <strain evidence="8">CGMCC 1.8859</strain>
    </source>
</reference>
<keyword evidence="8" id="KW-1185">Reference proteome</keyword>
<dbReference type="PANTHER" id="PTHR43332">
    <property type="entry name" value="INNER MEMBRANE TRANSPORT PERMEASE YADH-RELATED"/>
    <property type="match status" value="1"/>
</dbReference>
<proteinExistence type="inferred from homology"/>
<dbReference type="Proteomes" id="UP000637267">
    <property type="component" value="Unassembled WGS sequence"/>
</dbReference>
<feature type="transmembrane region" description="Helical" evidence="5">
    <location>
        <begin position="231"/>
        <end position="252"/>
    </location>
</feature>
<feature type="transmembrane region" description="Helical" evidence="5">
    <location>
        <begin position="62"/>
        <end position="80"/>
    </location>
</feature>
<feature type="transmembrane region" description="Helical" evidence="5">
    <location>
        <begin position="143"/>
        <end position="168"/>
    </location>
</feature>
<sequence>MPAPMEHIPMQGFSTLFYKELLRFWKVSFQTVLAPILTALLYLLIFAHVLDAHVEPYPGVRYTAFLIPGLAMMSMLQNAFSNTSSSIIQSKITGNLVFILLPPLSHFEFFAAYVLAAVLRGIVVGAGVLLVTLFFAIPPIQHPLWVIVFALLGSSIMAILGLIAGIWAEKFDQLAAFQNFLIMPLTFLSGVFYSIHSLPPFWQGVSNWNPVFYVIDGFRYGFFGQADVSPWLSLSVGGFTLLALATLGWQLIKSGYKLRH</sequence>
<keyword evidence="4 5" id="KW-0472">Membrane</keyword>
<dbReference type="NCBIfam" id="NF011648">
    <property type="entry name" value="PRK15066.1"/>
    <property type="match status" value="1"/>
</dbReference>
<keyword evidence="5" id="KW-0813">Transport</keyword>
<feature type="transmembrane region" description="Helical" evidence="5">
    <location>
        <begin position="111"/>
        <end position="137"/>
    </location>
</feature>